<feature type="signal peptide" evidence="5">
    <location>
        <begin position="1"/>
        <end position="25"/>
    </location>
</feature>
<evidence type="ECO:0000256" key="3">
    <source>
        <dbReference type="ARBA" id="ARBA00022448"/>
    </source>
</evidence>
<dbReference type="InterPro" id="IPR038404">
    <property type="entry name" value="TRAP_DctP_sf"/>
</dbReference>
<evidence type="ECO:0000256" key="5">
    <source>
        <dbReference type="SAM" id="SignalP"/>
    </source>
</evidence>
<sequence length="344" mass="37370">MRNGLKIFTVAVMAAGLIVPAIAMAADYTIRASHSEAPESPLHKGYLVFKAYVEGASGGKIDVVISPAGQLGSITDGLEQAKAGAIQIAQGDEQTLDAFYKPMMILATPYLFADDEEARAFLTSDLFKKTNDEMAAKSGLRLLAAASYGFRDFTNNVRPIKSAADMKGIRMRVPPSPMSLAMVEAMGGSPTPIPWAELYGALQTGVVDGQENPLGVIYDYSFYQVQKYLTVDNHQLGLNSIIISEPFFQRLSPELREVVAVGAQMAAATEYGERNYQSRVVTVDALRKKGMEVYFPTPAESATFRDAVKGPMQAYLNKELDPAFVKAVYAEIEKIRAARASDVK</sequence>
<dbReference type="PIRSF" id="PIRSF006470">
    <property type="entry name" value="DctB"/>
    <property type="match status" value="1"/>
</dbReference>
<dbReference type="NCBIfam" id="TIGR00787">
    <property type="entry name" value="dctP"/>
    <property type="match status" value="1"/>
</dbReference>
<dbReference type="Proteomes" id="UP001238467">
    <property type="component" value="Unassembled WGS sequence"/>
</dbReference>
<gene>
    <name evidence="6" type="ORF">J2S76_003150</name>
</gene>
<name>A0ABU0DK51_9HYPH</name>
<dbReference type="CDD" id="cd13603">
    <property type="entry name" value="PBP2_TRAP_Siap_TeaA_like"/>
    <property type="match status" value="1"/>
</dbReference>
<dbReference type="PANTHER" id="PTHR33376:SF4">
    <property type="entry name" value="SIALIC ACID-BINDING PERIPLASMIC PROTEIN SIAP"/>
    <property type="match status" value="1"/>
</dbReference>
<dbReference type="RefSeq" id="WP_307061768.1">
    <property type="nucleotide sequence ID" value="NZ_JAUSUH010000007.1"/>
</dbReference>
<evidence type="ECO:0000313" key="7">
    <source>
        <dbReference type="Proteomes" id="UP001238467"/>
    </source>
</evidence>
<feature type="chain" id="PRO_5045370535" evidence="5">
    <location>
        <begin position="26"/>
        <end position="344"/>
    </location>
</feature>
<dbReference type="Gene3D" id="3.40.190.170">
    <property type="entry name" value="Bacterial extracellular solute-binding protein, family 7"/>
    <property type="match status" value="1"/>
</dbReference>
<comment type="subcellular location">
    <subcellularLocation>
        <location evidence="1">Cell envelope</location>
    </subcellularLocation>
</comment>
<evidence type="ECO:0000256" key="2">
    <source>
        <dbReference type="ARBA" id="ARBA00009023"/>
    </source>
</evidence>
<keyword evidence="3" id="KW-0813">Transport</keyword>
<comment type="caution">
    <text evidence="6">The sequence shown here is derived from an EMBL/GenBank/DDBJ whole genome shotgun (WGS) entry which is preliminary data.</text>
</comment>
<evidence type="ECO:0000313" key="6">
    <source>
        <dbReference type="EMBL" id="MDQ0348716.1"/>
    </source>
</evidence>
<dbReference type="PANTHER" id="PTHR33376">
    <property type="match status" value="1"/>
</dbReference>
<keyword evidence="4 5" id="KW-0732">Signal</keyword>
<dbReference type="InterPro" id="IPR004682">
    <property type="entry name" value="TRAP_DctP"/>
</dbReference>
<evidence type="ECO:0000256" key="4">
    <source>
        <dbReference type="ARBA" id="ARBA00022729"/>
    </source>
</evidence>
<protein>
    <submittedName>
        <fullName evidence="6">C4-dicarboxylate-binding protein DctP</fullName>
    </submittedName>
</protein>
<organism evidence="6 7">
    <name type="scientific">Ancylobacter vacuolatus</name>
    <dbReference type="NCBI Taxonomy" id="223389"/>
    <lineage>
        <taxon>Bacteria</taxon>
        <taxon>Pseudomonadati</taxon>
        <taxon>Pseudomonadota</taxon>
        <taxon>Alphaproteobacteria</taxon>
        <taxon>Hyphomicrobiales</taxon>
        <taxon>Xanthobacteraceae</taxon>
        <taxon>Ancylobacter</taxon>
    </lineage>
</organism>
<keyword evidence="7" id="KW-1185">Reference proteome</keyword>
<dbReference type="InterPro" id="IPR018389">
    <property type="entry name" value="DctP_fam"/>
</dbReference>
<comment type="similarity">
    <text evidence="2">Belongs to the bacterial solute-binding protein 7 family.</text>
</comment>
<evidence type="ECO:0000256" key="1">
    <source>
        <dbReference type="ARBA" id="ARBA00004196"/>
    </source>
</evidence>
<dbReference type="Pfam" id="PF03480">
    <property type="entry name" value="DctP"/>
    <property type="match status" value="1"/>
</dbReference>
<dbReference type="EMBL" id="JAUSUH010000007">
    <property type="protein sequence ID" value="MDQ0348716.1"/>
    <property type="molecule type" value="Genomic_DNA"/>
</dbReference>
<reference evidence="6 7" key="1">
    <citation type="submission" date="2023-07" db="EMBL/GenBank/DDBJ databases">
        <title>Genomic Encyclopedia of Type Strains, Phase IV (KMG-IV): sequencing the most valuable type-strain genomes for metagenomic binning, comparative biology and taxonomic classification.</title>
        <authorList>
            <person name="Goeker M."/>
        </authorList>
    </citation>
    <scope>NUCLEOTIDE SEQUENCE [LARGE SCALE GENOMIC DNA]</scope>
    <source>
        <strain evidence="6 7">DSM 1277</strain>
    </source>
</reference>
<accession>A0ABU0DK51</accession>
<proteinExistence type="inferred from homology"/>
<dbReference type="NCBIfam" id="NF037995">
    <property type="entry name" value="TRAP_S1"/>
    <property type="match status" value="1"/>
</dbReference>